<organism evidence="1 2">
    <name type="scientific">Camellia lanceoleosa</name>
    <dbReference type="NCBI Taxonomy" id="1840588"/>
    <lineage>
        <taxon>Eukaryota</taxon>
        <taxon>Viridiplantae</taxon>
        <taxon>Streptophyta</taxon>
        <taxon>Embryophyta</taxon>
        <taxon>Tracheophyta</taxon>
        <taxon>Spermatophyta</taxon>
        <taxon>Magnoliopsida</taxon>
        <taxon>eudicotyledons</taxon>
        <taxon>Gunneridae</taxon>
        <taxon>Pentapetalae</taxon>
        <taxon>asterids</taxon>
        <taxon>Ericales</taxon>
        <taxon>Theaceae</taxon>
        <taxon>Camellia</taxon>
    </lineage>
</organism>
<gene>
    <name evidence="1" type="ORF">LOK49_LG03G03110</name>
</gene>
<name>A0ACC0I9P5_9ERIC</name>
<dbReference type="Proteomes" id="UP001060215">
    <property type="component" value="Chromosome 6"/>
</dbReference>
<comment type="caution">
    <text evidence="1">The sequence shown here is derived from an EMBL/GenBank/DDBJ whole genome shotgun (WGS) entry which is preliminary data.</text>
</comment>
<dbReference type="EMBL" id="CM045763">
    <property type="protein sequence ID" value="KAI8022278.1"/>
    <property type="molecule type" value="Genomic_DNA"/>
</dbReference>
<accession>A0ACC0I9P5</accession>
<keyword evidence="2" id="KW-1185">Reference proteome</keyword>
<reference evidence="1 2" key="1">
    <citation type="journal article" date="2022" name="Plant J.">
        <title>Chromosome-level genome of Camellia lanceoleosa provides a valuable resource for understanding genome evolution and self-incompatibility.</title>
        <authorList>
            <person name="Gong W."/>
            <person name="Xiao S."/>
            <person name="Wang L."/>
            <person name="Liao Z."/>
            <person name="Chang Y."/>
            <person name="Mo W."/>
            <person name="Hu G."/>
            <person name="Li W."/>
            <person name="Zhao G."/>
            <person name="Zhu H."/>
            <person name="Hu X."/>
            <person name="Ji K."/>
            <person name="Xiang X."/>
            <person name="Song Q."/>
            <person name="Yuan D."/>
            <person name="Jin S."/>
            <person name="Zhang L."/>
        </authorList>
    </citation>
    <scope>NUCLEOTIDE SEQUENCE [LARGE SCALE GENOMIC DNA]</scope>
    <source>
        <strain evidence="1">SQ_2022a</strain>
    </source>
</reference>
<evidence type="ECO:0000313" key="2">
    <source>
        <dbReference type="Proteomes" id="UP001060215"/>
    </source>
</evidence>
<proteinExistence type="predicted"/>
<protein>
    <submittedName>
        <fullName evidence="1">Uncharacterized protein</fullName>
    </submittedName>
</protein>
<evidence type="ECO:0000313" key="1">
    <source>
        <dbReference type="EMBL" id="KAI8022278.1"/>
    </source>
</evidence>
<sequence>MSPVVAMESSRSGWTAEVVFGWTAEVGDGLWVSSEVGGCCSRGGVAVGSGCIRQWVMSPVVAMVSSQSGWTAEVVAMESSRSGWTAEAVAGVWWFGWTA</sequence>